<dbReference type="EMBL" id="CP059833">
    <property type="protein sequence ID" value="QMV86345.1"/>
    <property type="molecule type" value="Genomic_DNA"/>
</dbReference>
<accession>A0A7G5FIA4</accession>
<protein>
    <submittedName>
        <fullName evidence="2">Uncharacterized protein</fullName>
    </submittedName>
</protein>
<reference evidence="2 3" key="1">
    <citation type="submission" date="2020-07" db="EMBL/GenBank/DDBJ databases">
        <title>non toxigenic Corynebacterium sp. nov from a clinical source.</title>
        <authorList>
            <person name="Bernier A.-M."/>
            <person name="Bernard K."/>
        </authorList>
    </citation>
    <scope>NUCLEOTIDE SEQUENCE [LARGE SCALE GENOMIC DNA]</scope>
    <source>
        <strain evidence="3">NML 93-0612</strain>
    </source>
</reference>
<organism evidence="2 3">
    <name type="scientific">Corynebacterium hindlerae</name>
    <dbReference type="NCBI Taxonomy" id="699041"/>
    <lineage>
        <taxon>Bacteria</taxon>
        <taxon>Bacillati</taxon>
        <taxon>Actinomycetota</taxon>
        <taxon>Actinomycetes</taxon>
        <taxon>Mycobacteriales</taxon>
        <taxon>Corynebacteriaceae</taxon>
        <taxon>Corynebacterium</taxon>
    </lineage>
</organism>
<dbReference type="Proteomes" id="UP000515570">
    <property type="component" value="Chromosome"/>
</dbReference>
<dbReference type="AlphaFoldDB" id="A0A7G5FIA4"/>
<feature type="region of interest" description="Disordered" evidence="1">
    <location>
        <begin position="158"/>
        <end position="265"/>
    </location>
</feature>
<evidence type="ECO:0000313" key="3">
    <source>
        <dbReference type="Proteomes" id="UP000515570"/>
    </source>
</evidence>
<keyword evidence="3" id="KW-1185">Reference proteome</keyword>
<feature type="compositionally biased region" description="Polar residues" evidence="1">
    <location>
        <begin position="178"/>
        <end position="191"/>
    </location>
</feature>
<dbReference type="RefSeq" id="WP_182387154.1">
    <property type="nucleotide sequence ID" value="NZ_CP059833.1"/>
</dbReference>
<name>A0A7G5FIA4_9CORY</name>
<gene>
    <name evidence="2" type="ORF">HW450_06520</name>
</gene>
<evidence type="ECO:0000256" key="1">
    <source>
        <dbReference type="SAM" id="MobiDB-lite"/>
    </source>
</evidence>
<evidence type="ECO:0000313" key="2">
    <source>
        <dbReference type="EMBL" id="QMV86345.1"/>
    </source>
</evidence>
<sequence>MRNYAQIQLEIWNNSGFRALSGNAQRLFFVLLSLPSLNHAGVGDWRPKRLAKLCSDWTVDDVEEAAGELIHGLFILIDEETEEFLIRSFVRNDPLMKQPNMATAMAKKLAEVGSNELRGVVVFELKRLRVDDPSLPGWKSKSAQNLLNQVSVDPSVYPLGDGSVKGSEKGSVKGSVNPLGNPSGKGSSEGSENPLGTPLSKGSVKGSEKGCPTPAPTPNTYTPAPIDLVETSSTPTQDDPAVADSNESTPEPEPPKQPRGTYLPEDWEPSPEAWAKMAAKHPGVDIGRETERFKNYWLAASGQNARKRDWTRAWYNWLDRATPVAQVHRPARARNTVEAWLGHPQQPTQQGGVIDV</sequence>
<proteinExistence type="predicted"/>